<keyword evidence="3" id="KW-0969">Cilium</keyword>
<evidence type="ECO:0000313" key="4">
    <source>
        <dbReference type="Proteomes" id="UP000314294"/>
    </source>
</evidence>
<keyword evidence="1" id="KW-0175">Coiled coil</keyword>
<dbReference type="InterPro" id="IPR001715">
    <property type="entry name" value="CH_dom"/>
</dbReference>
<dbReference type="Proteomes" id="UP000314294">
    <property type="component" value="Unassembled WGS sequence"/>
</dbReference>
<comment type="caution">
    <text evidence="3">The sequence shown here is derived from an EMBL/GenBank/DDBJ whole genome shotgun (WGS) entry which is preliminary data.</text>
</comment>
<keyword evidence="4" id="KW-1185">Reference proteome</keyword>
<feature type="coiled-coil region" evidence="1">
    <location>
        <begin position="239"/>
        <end position="297"/>
    </location>
</feature>
<dbReference type="EMBL" id="SRLO01000890">
    <property type="protein sequence ID" value="TNN44657.1"/>
    <property type="molecule type" value="Genomic_DNA"/>
</dbReference>
<dbReference type="Pfam" id="PF22946">
    <property type="entry name" value="SPEF2_D5"/>
    <property type="match status" value="1"/>
</dbReference>
<feature type="domain" description="Calponin-homology (CH)" evidence="2">
    <location>
        <begin position="1"/>
        <end position="94"/>
    </location>
</feature>
<dbReference type="InterPro" id="IPR052634">
    <property type="entry name" value="Sperm_flagellar-bone_growth"/>
</dbReference>
<name>A0A4Z2FTR6_9TELE</name>
<keyword evidence="3" id="KW-0966">Cell projection</keyword>
<evidence type="ECO:0000256" key="1">
    <source>
        <dbReference type="SAM" id="Coils"/>
    </source>
</evidence>
<dbReference type="OrthoDB" id="62528at2759"/>
<dbReference type="GO" id="GO:0007288">
    <property type="term" value="P:sperm axoneme assembly"/>
    <property type="evidence" value="ECO:0007669"/>
    <property type="project" value="TreeGrafter"/>
</dbReference>
<dbReference type="PANTHER" id="PTHR14919:SF0">
    <property type="entry name" value="SPERM FLAGELLAR PROTEIN 2"/>
    <property type="match status" value="1"/>
</dbReference>
<dbReference type="GO" id="GO:0002177">
    <property type="term" value="C:manchette"/>
    <property type="evidence" value="ECO:0007669"/>
    <property type="project" value="TreeGrafter"/>
</dbReference>
<proteinExistence type="predicted"/>
<dbReference type="GO" id="GO:0005737">
    <property type="term" value="C:cytoplasm"/>
    <property type="evidence" value="ECO:0007669"/>
    <property type="project" value="UniProtKB-ARBA"/>
</dbReference>
<organism evidence="3 4">
    <name type="scientific">Liparis tanakae</name>
    <name type="common">Tanaka's snailfish</name>
    <dbReference type="NCBI Taxonomy" id="230148"/>
    <lineage>
        <taxon>Eukaryota</taxon>
        <taxon>Metazoa</taxon>
        <taxon>Chordata</taxon>
        <taxon>Craniata</taxon>
        <taxon>Vertebrata</taxon>
        <taxon>Euteleostomi</taxon>
        <taxon>Actinopterygii</taxon>
        <taxon>Neopterygii</taxon>
        <taxon>Teleostei</taxon>
        <taxon>Neoteleostei</taxon>
        <taxon>Acanthomorphata</taxon>
        <taxon>Eupercaria</taxon>
        <taxon>Perciformes</taxon>
        <taxon>Cottioidei</taxon>
        <taxon>Cottales</taxon>
        <taxon>Liparidae</taxon>
        <taxon>Liparis</taxon>
    </lineage>
</organism>
<dbReference type="Pfam" id="PF06294">
    <property type="entry name" value="CH_2"/>
    <property type="match status" value="1"/>
</dbReference>
<dbReference type="PROSITE" id="PS50021">
    <property type="entry name" value="CH"/>
    <property type="match status" value="1"/>
</dbReference>
<dbReference type="GO" id="GO:0097225">
    <property type="term" value="C:sperm midpiece"/>
    <property type="evidence" value="ECO:0007669"/>
    <property type="project" value="TreeGrafter"/>
</dbReference>
<dbReference type="Gene3D" id="1.10.418.10">
    <property type="entry name" value="Calponin-like domain"/>
    <property type="match status" value="1"/>
</dbReference>
<reference evidence="3 4" key="1">
    <citation type="submission" date="2019-03" db="EMBL/GenBank/DDBJ databases">
        <title>First draft genome of Liparis tanakae, snailfish: a comprehensive survey of snailfish specific genes.</title>
        <authorList>
            <person name="Kim W."/>
            <person name="Song I."/>
            <person name="Jeong J.-H."/>
            <person name="Kim D."/>
            <person name="Kim S."/>
            <person name="Ryu S."/>
            <person name="Song J.Y."/>
            <person name="Lee S.K."/>
        </authorList>
    </citation>
    <scope>NUCLEOTIDE SEQUENCE [LARGE SCALE GENOMIC DNA]</scope>
    <source>
        <tissue evidence="3">Muscle</tissue>
    </source>
</reference>
<gene>
    <name evidence="3" type="primary">SPEF2_0</name>
    <name evidence="3" type="ORF">EYF80_045133</name>
</gene>
<dbReference type="AlphaFoldDB" id="A0A4Z2FTR6"/>
<dbReference type="InterPro" id="IPR054517">
    <property type="entry name" value="SPEF2_D5"/>
</dbReference>
<evidence type="ECO:0000313" key="3">
    <source>
        <dbReference type="EMBL" id="TNN44657.1"/>
    </source>
</evidence>
<keyword evidence="3" id="KW-0282">Flagellum</keyword>
<dbReference type="InterPro" id="IPR036872">
    <property type="entry name" value="CH_dom_sf"/>
</dbReference>
<protein>
    <submittedName>
        <fullName evidence="3">Sperm flagellar protein 2</fullName>
    </submittedName>
</protein>
<sequence length="340" mass="39734">MTCLFLFTDPKTFASDFSSGYLIGEVLHKYQLQNDFSMFMKKDTSISRLNNFTRVEPTLRLLGISFDTNAAQEVMEEKQGAATRLLYQLYVSLEKKKKAEISGTLMELMQPAANVGLHKKEHDFYSDRLHQGVKRDAELKLQNISQHYEEKCQQLSDRLGMTLPLQQKRQLGVQDEKRLKNIEKTVQTEIAKFETRRKLLPYGLASLSSGQPPSGDFSQGFEVPGSGAKLTLQSNSKYIQDIRQRLEEKAAAREQKEKRQDRFLVEQLKAQEAQEEAQREEQLVKRLTRQTQQEQRLATQLLQVRVQKDVLRKNRLFREQQYKQRRERDFQEALEREAVR</sequence>
<dbReference type="InterPro" id="IPR010441">
    <property type="entry name" value="CH_2"/>
</dbReference>
<accession>A0A4Z2FTR6</accession>
<dbReference type="PANTHER" id="PTHR14919">
    <property type="entry name" value="KPL2-RELATED"/>
    <property type="match status" value="1"/>
</dbReference>
<evidence type="ECO:0000259" key="2">
    <source>
        <dbReference type="PROSITE" id="PS50021"/>
    </source>
</evidence>